<dbReference type="EC" id="2.1.1.33" evidence="9"/>
<evidence type="ECO:0000256" key="7">
    <source>
        <dbReference type="ARBA" id="ARBA00060552"/>
    </source>
</evidence>
<dbReference type="PANTHER" id="PTHR23417:SF14">
    <property type="entry name" value="PENTACOTRIPEPTIDE-REPEAT REGION OF PRORP DOMAIN-CONTAINING PROTEIN"/>
    <property type="match status" value="1"/>
</dbReference>
<evidence type="ECO:0000313" key="12">
    <source>
        <dbReference type="Proteomes" id="UP000030901"/>
    </source>
</evidence>
<comment type="pathway">
    <text evidence="7 9">tRNA modification; N(7)-methylguanine-tRNA biosynthesis.</text>
</comment>
<proteinExistence type="inferred from homology"/>
<dbReference type="UniPathway" id="UPA00989"/>
<dbReference type="SUPFAM" id="SSF53335">
    <property type="entry name" value="S-adenosyl-L-methionine-dependent methyltransferases"/>
    <property type="match status" value="1"/>
</dbReference>
<evidence type="ECO:0000256" key="3">
    <source>
        <dbReference type="ARBA" id="ARBA00022603"/>
    </source>
</evidence>
<comment type="similarity">
    <text evidence="8 9">Belongs to the class I-like SAM-binding methyltransferase superfamily. TrmB family.</text>
</comment>
<dbReference type="GO" id="GO:0043527">
    <property type="term" value="C:tRNA methyltransferase complex"/>
    <property type="evidence" value="ECO:0007669"/>
    <property type="project" value="TreeGrafter"/>
</dbReference>
<dbReference type="InterPro" id="IPR003358">
    <property type="entry name" value="tRNA_(Gua-N-7)_MeTrfase_Trmb"/>
</dbReference>
<feature type="compositionally biased region" description="Polar residues" evidence="10">
    <location>
        <begin position="1"/>
        <end position="18"/>
    </location>
</feature>
<dbReference type="HAMAP" id="MF_01057">
    <property type="entry name" value="tRNA_methyltr_TrmB"/>
    <property type="match status" value="1"/>
</dbReference>
<dbReference type="PANTHER" id="PTHR23417">
    <property type="entry name" value="3-DEOXY-D-MANNO-OCTULOSONIC-ACID TRANSFERASE/TRNA GUANINE-N 7 - -METHYLTRANSFERASE"/>
    <property type="match status" value="1"/>
</dbReference>
<evidence type="ECO:0000256" key="8">
    <source>
        <dbReference type="ARBA" id="ARBA00060767"/>
    </source>
</evidence>
<keyword evidence="6 9" id="KW-0819">tRNA processing</keyword>
<dbReference type="FunFam" id="3.40.50.150:FF:000035">
    <property type="entry name" value="tRNA (guanine-N(7)-)-methyltransferase"/>
    <property type="match status" value="1"/>
</dbReference>
<feature type="binding site" evidence="9">
    <location>
        <position position="103"/>
    </location>
    <ligand>
        <name>S-adenosyl-L-methionine</name>
        <dbReference type="ChEBI" id="CHEBI:59789"/>
    </ligand>
</feature>
<protein>
    <recommendedName>
        <fullName evidence="9">tRNA (guanine-N(7)-)-methyltransferase</fullName>
        <ecNumber evidence="9">2.1.1.33</ecNumber>
    </recommendedName>
    <alternativeName>
        <fullName evidence="9">tRNA (guanine(46)-N(7))-methyltransferase</fullName>
    </alternativeName>
    <alternativeName>
        <fullName evidence="9">tRNA(m7G46)-methyltransferase</fullName>
    </alternativeName>
</protein>
<gene>
    <name evidence="9" type="primary">trmB</name>
    <name evidence="11" type="ORF">FPB0191_00457</name>
</gene>
<evidence type="ECO:0000256" key="2">
    <source>
        <dbReference type="ARBA" id="ARBA00003015"/>
    </source>
</evidence>
<dbReference type="InterPro" id="IPR029063">
    <property type="entry name" value="SAM-dependent_MTases_sf"/>
</dbReference>
<dbReference type="STRING" id="1267021.FPB0191_00457"/>
<accession>A0A0A7RYB4</accession>
<evidence type="ECO:0000256" key="6">
    <source>
        <dbReference type="ARBA" id="ARBA00022694"/>
    </source>
</evidence>
<evidence type="ECO:0000256" key="4">
    <source>
        <dbReference type="ARBA" id="ARBA00022679"/>
    </source>
</evidence>
<keyword evidence="4 9" id="KW-0808">Transferase</keyword>
<feature type="binding site" evidence="9">
    <location>
        <position position="189"/>
    </location>
    <ligand>
        <name>substrate</name>
    </ligand>
</feature>
<feature type="binding site" evidence="9">
    <location>
        <position position="130"/>
    </location>
    <ligand>
        <name>S-adenosyl-L-methionine</name>
        <dbReference type="ChEBI" id="CHEBI:59789"/>
    </ligand>
</feature>
<dbReference type="HOGENOM" id="CLU_050910_0_1_6"/>
<dbReference type="KEGG" id="fpp:FPB0191_00457"/>
<dbReference type="PROSITE" id="PS51625">
    <property type="entry name" value="SAM_MT_TRMB"/>
    <property type="match status" value="1"/>
</dbReference>
<evidence type="ECO:0000256" key="10">
    <source>
        <dbReference type="SAM" id="MobiDB-lite"/>
    </source>
</evidence>
<feature type="region of interest" description="Interaction with RNA" evidence="9">
    <location>
        <begin position="159"/>
        <end position="164"/>
    </location>
</feature>
<feature type="region of interest" description="Disordered" evidence="10">
    <location>
        <begin position="1"/>
        <end position="20"/>
    </location>
</feature>
<evidence type="ECO:0000313" key="11">
    <source>
        <dbReference type="EMBL" id="AJA44289.1"/>
    </source>
</evidence>
<evidence type="ECO:0000256" key="9">
    <source>
        <dbReference type="HAMAP-Rule" id="MF_01057"/>
    </source>
</evidence>
<feature type="binding site" evidence="9">
    <location>
        <begin position="226"/>
        <end position="229"/>
    </location>
    <ligand>
        <name>substrate</name>
    </ligand>
</feature>
<dbReference type="EMBL" id="CP009056">
    <property type="protein sequence ID" value="AJA44289.1"/>
    <property type="molecule type" value="Genomic_DNA"/>
</dbReference>
<comment type="function">
    <text evidence="2 9">Catalyzes the formation of N(7)-methylguanine at position 46 (m7G46) in tRNA.</text>
</comment>
<dbReference type="Gene3D" id="3.40.50.150">
    <property type="entry name" value="Vaccinia Virus protein VP39"/>
    <property type="match status" value="1"/>
</dbReference>
<evidence type="ECO:0000256" key="5">
    <source>
        <dbReference type="ARBA" id="ARBA00022691"/>
    </source>
</evidence>
<keyword evidence="12" id="KW-1185">Reference proteome</keyword>
<feature type="binding site" evidence="9">
    <location>
        <position position="78"/>
    </location>
    <ligand>
        <name>S-adenosyl-L-methionine</name>
        <dbReference type="ChEBI" id="CHEBI:59789"/>
    </ligand>
</feature>
<organism evidence="11 12">
    <name type="scientific">Frischella perrara</name>
    <dbReference type="NCBI Taxonomy" id="1267021"/>
    <lineage>
        <taxon>Bacteria</taxon>
        <taxon>Pseudomonadati</taxon>
        <taxon>Pseudomonadota</taxon>
        <taxon>Gammaproteobacteria</taxon>
        <taxon>Orbales</taxon>
        <taxon>Orbaceae</taxon>
        <taxon>Frischella</taxon>
    </lineage>
</organism>
<comment type="catalytic activity">
    <reaction evidence="1 9">
        <text>guanosine(46) in tRNA + S-adenosyl-L-methionine = N(7)-methylguanosine(46) in tRNA + S-adenosyl-L-homocysteine</text>
        <dbReference type="Rhea" id="RHEA:42708"/>
        <dbReference type="Rhea" id="RHEA-COMP:10188"/>
        <dbReference type="Rhea" id="RHEA-COMP:10189"/>
        <dbReference type="ChEBI" id="CHEBI:57856"/>
        <dbReference type="ChEBI" id="CHEBI:59789"/>
        <dbReference type="ChEBI" id="CHEBI:74269"/>
        <dbReference type="ChEBI" id="CHEBI:74480"/>
        <dbReference type="EC" id="2.1.1.33"/>
    </reaction>
</comment>
<sequence length="248" mass="28508">MNQKFVNNDQPNIMTSQIMEDGRPKRQIRSFVLRQGRLTKGQEQALAKLWPTCGIDYNNQQQLDFHQLFNNDNATVLEIGFGMGASFVEMASKQPNENYLGIEVHRPGVGACLMAIDQQHLKNVRVMCHDAVEVLENMIPHASLSKVQIFFPDPWHKAKHNKRRIIQPEFIQLLGSKLKMGGMIHLATDWQNYAEHMLEVLTHAPGFQNLSLDNGYVARPEYRPMTKFEKRGLNLGHGVWDLQFCRVE</sequence>
<dbReference type="Proteomes" id="UP000030901">
    <property type="component" value="Chromosome"/>
</dbReference>
<dbReference type="NCBIfam" id="TIGR00091">
    <property type="entry name" value="tRNA (guanosine(46)-N7)-methyltransferase TrmB"/>
    <property type="match status" value="1"/>
</dbReference>
<name>A0A0A7RYB4_FRIPE</name>
<feature type="binding site" evidence="9">
    <location>
        <position position="153"/>
    </location>
    <ligand>
        <name>S-adenosyl-L-methionine</name>
        <dbReference type="ChEBI" id="CHEBI:59789"/>
    </ligand>
</feature>
<dbReference type="AlphaFoldDB" id="A0A0A7RYB4"/>
<dbReference type="Pfam" id="PF02390">
    <property type="entry name" value="Methyltransf_4"/>
    <property type="match status" value="1"/>
</dbReference>
<keyword evidence="5 9" id="KW-0949">S-adenosyl-L-methionine</keyword>
<dbReference type="GO" id="GO:0008176">
    <property type="term" value="F:tRNA (guanine(46)-N7)-methyltransferase activity"/>
    <property type="evidence" value="ECO:0007669"/>
    <property type="project" value="UniProtKB-UniRule"/>
</dbReference>
<feature type="binding site" evidence="9">
    <location>
        <position position="157"/>
    </location>
    <ligand>
        <name>substrate</name>
    </ligand>
</feature>
<reference evidence="11 12" key="1">
    <citation type="journal article" date="2014" name="Appl. Environ. Microbiol.">
        <title>Gut symbionts from distinct hosts exhibit genotoxic activity via divergent colibactin biosynthetic pathways.</title>
        <authorList>
            <person name="Engel P."/>
            <person name="Vizcaino M.I."/>
            <person name="Crawford J.M."/>
        </authorList>
    </citation>
    <scope>NUCLEOTIDE SEQUENCE [LARGE SCALE GENOMIC DNA]</scope>
    <source>
        <strain evidence="11 12">PEB0191</strain>
    </source>
</reference>
<evidence type="ECO:0000256" key="1">
    <source>
        <dbReference type="ARBA" id="ARBA00000142"/>
    </source>
</evidence>
<keyword evidence="3 9" id="KW-0489">Methyltransferase</keyword>
<dbReference type="OrthoDB" id="9802090at2"/>
<dbReference type="InterPro" id="IPR055361">
    <property type="entry name" value="tRNA_methyltr_TrmB_bact"/>
</dbReference>
<dbReference type="RefSeq" id="WP_052236697.1">
    <property type="nucleotide sequence ID" value="NZ_CP009056.1"/>
</dbReference>